<proteinExistence type="inferred from homology"/>
<keyword evidence="3 4" id="KW-0732">Signal</keyword>
<evidence type="ECO:0000256" key="3">
    <source>
        <dbReference type="ARBA" id="ARBA00022729"/>
    </source>
</evidence>
<dbReference type="PANTHER" id="PTHR33376">
    <property type="match status" value="1"/>
</dbReference>
<dbReference type="RefSeq" id="WP_180893382.1">
    <property type="nucleotide sequence ID" value="NZ_JACCKD010000004.1"/>
</dbReference>
<gene>
    <name evidence="5" type="ORF">H0B56_13555</name>
</gene>
<organism evidence="5 6">
    <name type="scientific">Haloechinothrix aidingensis</name>
    <dbReference type="NCBI Taxonomy" id="2752311"/>
    <lineage>
        <taxon>Bacteria</taxon>
        <taxon>Bacillati</taxon>
        <taxon>Actinomycetota</taxon>
        <taxon>Actinomycetes</taxon>
        <taxon>Pseudonocardiales</taxon>
        <taxon>Pseudonocardiaceae</taxon>
        <taxon>Haloechinothrix</taxon>
    </lineage>
</organism>
<sequence length="430" mass="45830">MSINQSHPGRRRTVPFALPLATALLLSACVQSTSDGASAGGPGVEHGASKEAYVDALAGAGQVTLTMQTAGSPGHYTSRATEQYAETVEEWSGGTVEIEIAYGDAVAPATEIPDALADGRLDLGLVLPLYDPSRYPVNNALADISFLGTHSPVVGTLETTAGFLEAAFDTPELTEELEGEGIMPLLPYAPTDSVGMACTEPRTGADELHGSQVRVSGSVHGEQTEALGMTPVSLSYEEMYEALQRGTIDCAAAALWVGEFAGFLPVAPEFTVGSEAALSRIPYSLGIGMSTWEDLPLAAQQLLHDRLDVFIEGMLRHGIWEGITEALEAVDENGGSVRGYGAQAREELHAVNETILDDVRATDALADGETFVRDTRESVRHWHDVVTGELGYADEGGYGDFAEWYSPAEIDLTPFLDRLDSDVLREQRPD</sequence>
<name>A0A838ABE1_9PSEU</name>
<dbReference type="PANTHER" id="PTHR33376:SF7">
    <property type="entry name" value="C4-DICARBOXYLATE-BINDING PROTEIN DCTB"/>
    <property type="match status" value="1"/>
</dbReference>
<comment type="caution">
    <text evidence="5">The sequence shown here is derived from an EMBL/GenBank/DDBJ whole genome shotgun (WGS) entry which is preliminary data.</text>
</comment>
<keyword evidence="2" id="KW-0813">Transport</keyword>
<dbReference type="Proteomes" id="UP000582974">
    <property type="component" value="Unassembled WGS sequence"/>
</dbReference>
<dbReference type="GO" id="GO:0055085">
    <property type="term" value="P:transmembrane transport"/>
    <property type="evidence" value="ECO:0007669"/>
    <property type="project" value="InterPro"/>
</dbReference>
<accession>A0A838ABE1</accession>
<dbReference type="AlphaFoldDB" id="A0A838ABE1"/>
<evidence type="ECO:0000256" key="4">
    <source>
        <dbReference type="SAM" id="SignalP"/>
    </source>
</evidence>
<evidence type="ECO:0000313" key="5">
    <source>
        <dbReference type="EMBL" id="MBA0126572.1"/>
    </source>
</evidence>
<comment type="similarity">
    <text evidence="1">Belongs to the bacterial solute-binding protein 7 family.</text>
</comment>
<protein>
    <submittedName>
        <fullName evidence="5">C4-dicarboxylate ABC transporter substrate-binding protein</fullName>
    </submittedName>
</protein>
<dbReference type="Pfam" id="PF03480">
    <property type="entry name" value="DctP"/>
    <property type="match status" value="1"/>
</dbReference>
<evidence type="ECO:0000313" key="6">
    <source>
        <dbReference type="Proteomes" id="UP000582974"/>
    </source>
</evidence>
<dbReference type="InterPro" id="IPR038404">
    <property type="entry name" value="TRAP_DctP_sf"/>
</dbReference>
<evidence type="ECO:0000256" key="2">
    <source>
        <dbReference type="ARBA" id="ARBA00022448"/>
    </source>
</evidence>
<dbReference type="InterPro" id="IPR018389">
    <property type="entry name" value="DctP_fam"/>
</dbReference>
<evidence type="ECO:0000256" key="1">
    <source>
        <dbReference type="ARBA" id="ARBA00009023"/>
    </source>
</evidence>
<dbReference type="EMBL" id="JACCKD010000004">
    <property type="protein sequence ID" value="MBA0126572.1"/>
    <property type="molecule type" value="Genomic_DNA"/>
</dbReference>
<keyword evidence="6" id="KW-1185">Reference proteome</keyword>
<feature type="chain" id="PRO_5032499451" evidence="4">
    <location>
        <begin position="40"/>
        <end position="430"/>
    </location>
</feature>
<feature type="signal peptide" evidence="4">
    <location>
        <begin position="1"/>
        <end position="39"/>
    </location>
</feature>
<dbReference type="Gene3D" id="3.40.190.170">
    <property type="entry name" value="Bacterial extracellular solute-binding protein, family 7"/>
    <property type="match status" value="1"/>
</dbReference>
<reference evidence="5 6" key="1">
    <citation type="submission" date="2020-07" db="EMBL/GenBank/DDBJ databases">
        <title>Genome of Haloechinothrix sp.</title>
        <authorList>
            <person name="Tang S.-K."/>
            <person name="Yang L."/>
            <person name="Zhu W.-Y."/>
        </authorList>
    </citation>
    <scope>NUCLEOTIDE SEQUENCE [LARGE SCALE GENOMIC DNA]</scope>
    <source>
        <strain evidence="5 6">YIM 98757</strain>
    </source>
</reference>